<dbReference type="EC" id="2.5.1.75" evidence="10"/>
<evidence type="ECO:0000256" key="7">
    <source>
        <dbReference type="ARBA" id="ARBA00022840"/>
    </source>
</evidence>
<dbReference type="Gene3D" id="3.40.50.300">
    <property type="entry name" value="P-loop containing nucleotide triphosphate hydrolases"/>
    <property type="match status" value="1"/>
</dbReference>
<evidence type="ECO:0000313" key="14">
    <source>
        <dbReference type="EMBL" id="HIU96023.1"/>
    </source>
</evidence>
<keyword evidence="8 10" id="KW-0460">Magnesium</keyword>
<evidence type="ECO:0000256" key="8">
    <source>
        <dbReference type="ARBA" id="ARBA00022842"/>
    </source>
</evidence>
<feature type="binding site" evidence="10">
    <location>
        <begin position="9"/>
        <end position="16"/>
    </location>
    <ligand>
        <name>ATP</name>
        <dbReference type="ChEBI" id="CHEBI:30616"/>
    </ligand>
</feature>
<evidence type="ECO:0000256" key="6">
    <source>
        <dbReference type="ARBA" id="ARBA00022741"/>
    </source>
</evidence>
<comment type="cofactor">
    <cofactor evidence="1 10">
        <name>Mg(2+)</name>
        <dbReference type="ChEBI" id="CHEBI:18420"/>
    </cofactor>
</comment>
<dbReference type="PANTHER" id="PTHR11088">
    <property type="entry name" value="TRNA DIMETHYLALLYLTRANSFERASE"/>
    <property type="match status" value="1"/>
</dbReference>
<evidence type="ECO:0000256" key="9">
    <source>
        <dbReference type="ARBA" id="ARBA00049563"/>
    </source>
</evidence>
<evidence type="ECO:0000256" key="5">
    <source>
        <dbReference type="ARBA" id="ARBA00022694"/>
    </source>
</evidence>
<evidence type="ECO:0000256" key="1">
    <source>
        <dbReference type="ARBA" id="ARBA00001946"/>
    </source>
</evidence>
<keyword evidence="5 10" id="KW-0819">tRNA processing</keyword>
<name>A0A9D1SUA3_9FIRM</name>
<dbReference type="NCBIfam" id="TIGR00174">
    <property type="entry name" value="miaA"/>
    <property type="match status" value="1"/>
</dbReference>
<accession>A0A9D1SUA3</accession>
<feature type="binding site" evidence="10">
    <location>
        <begin position="11"/>
        <end position="16"/>
    </location>
    <ligand>
        <name>substrate</name>
    </ligand>
</feature>
<comment type="caution">
    <text evidence="14">The sequence shown here is derived from an EMBL/GenBank/DDBJ whole genome shotgun (WGS) entry which is preliminary data.</text>
</comment>
<dbReference type="Gene3D" id="1.10.20.140">
    <property type="match status" value="1"/>
</dbReference>
<dbReference type="InterPro" id="IPR018022">
    <property type="entry name" value="IPT"/>
</dbReference>
<protein>
    <recommendedName>
        <fullName evidence="10">tRNA dimethylallyltransferase</fullName>
        <ecNumber evidence="10">2.5.1.75</ecNumber>
    </recommendedName>
    <alternativeName>
        <fullName evidence="10">Dimethylallyl diphosphate:tRNA dimethylallyltransferase</fullName>
        <shortName evidence="10">DMAPP:tRNA dimethylallyltransferase</shortName>
        <shortName evidence="10">DMATase</shortName>
    </alternativeName>
    <alternativeName>
        <fullName evidence="10">Isopentenyl-diphosphate:tRNA isopentenyltransferase</fullName>
        <shortName evidence="10">IPP transferase</shortName>
        <shortName evidence="10">IPPT</shortName>
        <shortName evidence="10">IPTase</shortName>
    </alternativeName>
</protein>
<comment type="subunit">
    <text evidence="10">Monomer.</text>
</comment>
<dbReference type="Proteomes" id="UP000824130">
    <property type="component" value="Unassembled WGS sequence"/>
</dbReference>
<evidence type="ECO:0000256" key="4">
    <source>
        <dbReference type="ARBA" id="ARBA00022679"/>
    </source>
</evidence>
<dbReference type="Pfam" id="PF01715">
    <property type="entry name" value="IPPT"/>
    <property type="match status" value="1"/>
</dbReference>
<sequence>MSKIVALAGPTAVGKTEFAIKLAEELDGEIISCDSMQLYKYMDIGSAKPTPEEMRRARHHLVDIIDPREDFSVAQYQKLAKDAISDILSRGRLPIISGGTGLYLNSLLYDMDFSSSPGDFTYRRELEALAEEKGSGYLHSMLAEQDERAASLIHPNNTKKIIRALERLKKGEESVRQFSDIRTETSDYDVILIGLTRNRDQLYDRINKRVDALVEQGLFQEVQKLAALGLTADNISMKGIGYKEIFAYLDGRYTMEDAIDKIKKNTRHYAKKQLTWFRRYGKMKWCNISDFDSDEDAAEEVISWVRKSI</sequence>
<dbReference type="AlphaFoldDB" id="A0A9D1SUA3"/>
<dbReference type="InterPro" id="IPR027417">
    <property type="entry name" value="P-loop_NTPase"/>
</dbReference>
<dbReference type="InterPro" id="IPR039657">
    <property type="entry name" value="Dimethylallyltransferase"/>
</dbReference>
<keyword evidence="7 10" id="KW-0067">ATP-binding</keyword>
<dbReference type="EMBL" id="DVOB01000107">
    <property type="protein sequence ID" value="HIU96023.1"/>
    <property type="molecule type" value="Genomic_DNA"/>
</dbReference>
<reference evidence="14" key="1">
    <citation type="submission" date="2020-10" db="EMBL/GenBank/DDBJ databases">
        <authorList>
            <person name="Gilroy R."/>
        </authorList>
    </citation>
    <scope>NUCLEOTIDE SEQUENCE</scope>
    <source>
        <strain evidence="14">ChiSjej4B22-8349</strain>
    </source>
</reference>
<comment type="similarity">
    <text evidence="3 10 13">Belongs to the IPP transferase family.</text>
</comment>
<comment type="catalytic activity">
    <reaction evidence="9 10 11">
        <text>adenosine(37) in tRNA + dimethylallyl diphosphate = N(6)-dimethylallyladenosine(37) in tRNA + diphosphate</text>
        <dbReference type="Rhea" id="RHEA:26482"/>
        <dbReference type="Rhea" id="RHEA-COMP:10162"/>
        <dbReference type="Rhea" id="RHEA-COMP:10375"/>
        <dbReference type="ChEBI" id="CHEBI:33019"/>
        <dbReference type="ChEBI" id="CHEBI:57623"/>
        <dbReference type="ChEBI" id="CHEBI:74411"/>
        <dbReference type="ChEBI" id="CHEBI:74415"/>
        <dbReference type="EC" id="2.5.1.75"/>
    </reaction>
</comment>
<evidence type="ECO:0000256" key="12">
    <source>
        <dbReference type="RuleBase" id="RU003784"/>
    </source>
</evidence>
<dbReference type="GO" id="GO:0052381">
    <property type="term" value="F:tRNA dimethylallyltransferase activity"/>
    <property type="evidence" value="ECO:0007669"/>
    <property type="project" value="UniProtKB-UniRule"/>
</dbReference>
<feature type="site" description="Interaction with substrate tRNA" evidence="10">
    <location>
        <position position="123"/>
    </location>
</feature>
<keyword evidence="4 10" id="KW-0808">Transferase</keyword>
<gene>
    <name evidence="10 14" type="primary">miaA</name>
    <name evidence="14" type="ORF">IAD25_04840</name>
</gene>
<dbReference type="SUPFAM" id="SSF52540">
    <property type="entry name" value="P-loop containing nucleoside triphosphate hydrolases"/>
    <property type="match status" value="2"/>
</dbReference>
<reference evidence="14" key="2">
    <citation type="journal article" date="2021" name="PeerJ">
        <title>Extensive microbial diversity within the chicken gut microbiome revealed by metagenomics and culture.</title>
        <authorList>
            <person name="Gilroy R."/>
            <person name="Ravi A."/>
            <person name="Getino M."/>
            <person name="Pursley I."/>
            <person name="Horton D.L."/>
            <person name="Alikhan N.F."/>
            <person name="Baker D."/>
            <person name="Gharbi K."/>
            <person name="Hall N."/>
            <person name="Watson M."/>
            <person name="Adriaenssens E.M."/>
            <person name="Foster-Nyarko E."/>
            <person name="Jarju S."/>
            <person name="Secka A."/>
            <person name="Antonio M."/>
            <person name="Oren A."/>
            <person name="Chaudhuri R.R."/>
            <person name="La Ragione R."/>
            <person name="Hildebrand F."/>
            <person name="Pallen M.J."/>
        </authorList>
    </citation>
    <scope>NUCLEOTIDE SEQUENCE</scope>
    <source>
        <strain evidence="14">ChiSjej4B22-8349</strain>
    </source>
</reference>
<evidence type="ECO:0000256" key="3">
    <source>
        <dbReference type="ARBA" id="ARBA00005842"/>
    </source>
</evidence>
<evidence type="ECO:0000256" key="11">
    <source>
        <dbReference type="RuleBase" id="RU003783"/>
    </source>
</evidence>
<organism evidence="14 15">
    <name type="scientific">Candidatus Allocopromorpha excrementipullorum</name>
    <dbReference type="NCBI Taxonomy" id="2840743"/>
    <lineage>
        <taxon>Bacteria</taxon>
        <taxon>Bacillati</taxon>
        <taxon>Bacillota</taxon>
        <taxon>Clostridia</taxon>
        <taxon>Eubacteriales</taxon>
        <taxon>Eubacteriaceae</taxon>
        <taxon>Eubacteriaceae incertae sedis</taxon>
        <taxon>Candidatus Allocopromorpha</taxon>
    </lineage>
</organism>
<dbReference type="GO" id="GO:0005524">
    <property type="term" value="F:ATP binding"/>
    <property type="evidence" value="ECO:0007669"/>
    <property type="project" value="UniProtKB-UniRule"/>
</dbReference>
<comment type="caution">
    <text evidence="10">Lacks conserved residue(s) required for the propagation of feature annotation.</text>
</comment>
<evidence type="ECO:0000313" key="15">
    <source>
        <dbReference type="Proteomes" id="UP000824130"/>
    </source>
</evidence>
<comment type="function">
    <text evidence="2 10 12">Catalyzes the transfer of a dimethylallyl group onto the adenine at position 37 in tRNAs that read codons beginning with uridine, leading to the formation of N6-(dimethylallyl)adenosine (i(6)A).</text>
</comment>
<proteinExistence type="inferred from homology"/>
<dbReference type="GO" id="GO:0006400">
    <property type="term" value="P:tRNA modification"/>
    <property type="evidence" value="ECO:0007669"/>
    <property type="project" value="TreeGrafter"/>
</dbReference>
<dbReference type="PANTHER" id="PTHR11088:SF60">
    <property type="entry name" value="TRNA DIMETHYLALLYLTRANSFERASE"/>
    <property type="match status" value="1"/>
</dbReference>
<keyword evidence="6 10" id="KW-0547">Nucleotide-binding</keyword>
<feature type="site" description="Interaction with substrate tRNA" evidence="10">
    <location>
        <position position="100"/>
    </location>
</feature>
<feature type="region of interest" description="Interaction with substrate tRNA" evidence="10">
    <location>
        <begin position="34"/>
        <end position="37"/>
    </location>
</feature>
<evidence type="ECO:0000256" key="10">
    <source>
        <dbReference type="HAMAP-Rule" id="MF_00185"/>
    </source>
</evidence>
<evidence type="ECO:0000256" key="13">
    <source>
        <dbReference type="RuleBase" id="RU003785"/>
    </source>
</evidence>
<evidence type="ECO:0000256" key="2">
    <source>
        <dbReference type="ARBA" id="ARBA00003213"/>
    </source>
</evidence>
<dbReference type="HAMAP" id="MF_00185">
    <property type="entry name" value="IPP_trans"/>
    <property type="match status" value="1"/>
</dbReference>